<keyword evidence="5 6" id="KW-0539">Nucleus</keyword>
<dbReference type="Pfam" id="PF02268">
    <property type="entry name" value="TFIIA_gamma_N"/>
    <property type="match status" value="1"/>
</dbReference>
<dbReference type="SUPFAM" id="SSF47396">
    <property type="entry name" value="Transcription factor IIA (TFIIA), alpha-helical domain"/>
    <property type="match status" value="1"/>
</dbReference>
<feature type="domain" description="Transcription initiation factor IIA gamma subunit N-terminal" evidence="7">
    <location>
        <begin position="2"/>
        <end position="48"/>
    </location>
</feature>
<dbReference type="GeneID" id="108049660"/>
<comment type="subcellular location">
    <subcellularLocation>
        <location evidence="1 6">Nucleus</location>
    </subcellularLocation>
</comment>
<feature type="domain" description="Transcription initiation factor IIA gamma subunit C-terminal" evidence="8">
    <location>
        <begin position="62"/>
        <end position="99"/>
    </location>
</feature>
<dbReference type="PIRSF" id="PIRSF009415">
    <property type="entry name" value="Hum_TFIIA_gamma"/>
    <property type="match status" value="1"/>
</dbReference>
<accession>A0A6P4FGA3</accession>
<gene>
    <name evidence="11" type="primary">LOC108049658</name>
    <name evidence="9" type="synonym">108049658</name>
    <name evidence="12" type="synonym">LOC108049660</name>
</gene>
<dbReference type="InterPro" id="IPR009083">
    <property type="entry name" value="TFIIA_a-hlx"/>
</dbReference>
<dbReference type="Proteomes" id="UP001652680">
    <property type="component" value="Unassembled WGS sequence"/>
</dbReference>
<keyword evidence="4 6" id="KW-0804">Transcription</keyword>
<dbReference type="SUPFAM" id="SSF50784">
    <property type="entry name" value="Transcription factor IIA (TFIIA), beta-barrel domain"/>
    <property type="match status" value="1"/>
</dbReference>
<comment type="similarity">
    <text evidence="2 6">Belongs to the TFIIA subunit 2 family.</text>
</comment>
<dbReference type="RefSeq" id="XP_016986398.1">
    <property type="nucleotide sequence ID" value="XM_017130909.1"/>
</dbReference>
<dbReference type="Gene3D" id="2.30.18.10">
    <property type="entry name" value="Transcription factor IIA (TFIIA), beta-barrel domain"/>
    <property type="match status" value="1"/>
</dbReference>
<keyword evidence="3 6" id="KW-0805">Transcription regulation</keyword>
<dbReference type="CDD" id="cd10145">
    <property type="entry name" value="TFIIA_gamma_N"/>
    <property type="match status" value="1"/>
</dbReference>
<dbReference type="InterPro" id="IPR015872">
    <property type="entry name" value="TFIIA_gsu_N"/>
</dbReference>
<dbReference type="Pfam" id="PF02751">
    <property type="entry name" value="TFIIA_gamma_C"/>
    <property type="match status" value="1"/>
</dbReference>
<evidence type="ECO:0000313" key="12">
    <source>
        <dbReference type="RefSeq" id="XP_016986399.1"/>
    </source>
</evidence>
<comment type="function">
    <text evidence="6">TFIIA is a component of the transcription machinery of RNA polymerase II and plays an important role in transcriptional activation.</text>
</comment>
<dbReference type="InterPro" id="IPR009088">
    <property type="entry name" value="TFIIA_b-brl"/>
</dbReference>
<evidence type="ECO:0000313" key="11">
    <source>
        <dbReference type="RefSeq" id="XP_016986398.1"/>
    </source>
</evidence>
<dbReference type="InterPro" id="IPR003194">
    <property type="entry name" value="TFIIA_gsu"/>
</dbReference>
<dbReference type="EnsemblMetazoa" id="XM_017130910.1">
    <property type="protein sequence ID" value="XP_016986399.1"/>
    <property type="gene ID" value="LOC108049660"/>
</dbReference>
<evidence type="ECO:0000256" key="5">
    <source>
        <dbReference type="ARBA" id="ARBA00023242"/>
    </source>
</evidence>
<dbReference type="RefSeq" id="XP_016986399.1">
    <property type="nucleotide sequence ID" value="XM_017130910.1"/>
</dbReference>
<dbReference type="PANTHER" id="PTHR10966">
    <property type="entry name" value="TRANSCRIPTION INITIATION FACTOR IIA SUBUNIT 2"/>
    <property type="match status" value="1"/>
</dbReference>
<evidence type="ECO:0000313" key="10">
    <source>
        <dbReference type="Proteomes" id="UP001652680"/>
    </source>
</evidence>
<evidence type="ECO:0000256" key="2">
    <source>
        <dbReference type="ARBA" id="ARBA00007675"/>
    </source>
</evidence>
<evidence type="ECO:0000313" key="9">
    <source>
        <dbReference type="EnsemblMetazoa" id="XP_016986399.1"/>
    </source>
</evidence>
<dbReference type="AlphaFoldDB" id="A0A6P4FGA3"/>
<protein>
    <recommendedName>
        <fullName evidence="6">Transcription initiation factor IIA subunit 2</fullName>
    </recommendedName>
</protein>
<name>A0A6P4FGA3_DRORH</name>
<dbReference type="InterPro" id="IPR015871">
    <property type="entry name" value="TFIIA_gsu_C"/>
</dbReference>
<evidence type="ECO:0000256" key="4">
    <source>
        <dbReference type="ARBA" id="ARBA00023163"/>
    </source>
</evidence>
<reference evidence="11 12" key="2">
    <citation type="submission" date="2025-04" db="UniProtKB">
        <authorList>
            <consortium name="RefSeq"/>
        </authorList>
    </citation>
    <scope>IDENTIFICATION</scope>
</reference>
<reference evidence="10" key="1">
    <citation type="journal article" date="2021" name="Elife">
        <title>Highly contiguous assemblies of 101 drosophilid genomes.</title>
        <authorList>
            <person name="Kim B.Y."/>
            <person name="Wang J.R."/>
            <person name="Miller D.E."/>
            <person name="Barmina O."/>
            <person name="Delaney E."/>
            <person name="Thompson A."/>
            <person name="Comeault A.A."/>
            <person name="Peede D."/>
            <person name="D'Agostino E.R."/>
            <person name="Pelaez J."/>
            <person name="Aguilar J.M."/>
            <person name="Haji D."/>
            <person name="Matsunaga T."/>
            <person name="Armstrong E.E."/>
            <person name="Zych M."/>
            <person name="Ogawa Y."/>
            <person name="Stamenkovic-Radak M."/>
            <person name="Jelic M."/>
            <person name="Veselinovic M.S."/>
            <person name="Tanaskovic M."/>
            <person name="Eric P."/>
            <person name="Gao J.J."/>
            <person name="Katoh T.K."/>
            <person name="Toda M.J."/>
            <person name="Watabe H."/>
            <person name="Watada M."/>
            <person name="Davis J.S."/>
            <person name="Moyle L.C."/>
            <person name="Manoli G."/>
            <person name="Bertolini E."/>
            <person name="Kostal V."/>
            <person name="Hawley R.S."/>
            <person name="Takahashi A."/>
            <person name="Jones C.D."/>
            <person name="Price D.K."/>
            <person name="Whiteman N."/>
            <person name="Kopp A."/>
            <person name="Matute D.R."/>
            <person name="Petrov D.A."/>
        </authorList>
    </citation>
    <scope>NUCLEOTIDE SEQUENCE [LARGE SCALE GENOMIC DNA]</scope>
</reference>
<dbReference type="CDD" id="cd10014">
    <property type="entry name" value="TFIIA_gamma_C"/>
    <property type="match status" value="1"/>
</dbReference>
<evidence type="ECO:0000256" key="3">
    <source>
        <dbReference type="ARBA" id="ARBA00023015"/>
    </source>
</evidence>
<dbReference type="GO" id="GO:0006367">
    <property type="term" value="P:transcription initiation at RNA polymerase II promoter"/>
    <property type="evidence" value="ECO:0007669"/>
    <property type="project" value="InterPro"/>
</dbReference>
<reference evidence="9" key="3">
    <citation type="submission" date="2025-05" db="UniProtKB">
        <authorList>
            <consortium name="EnsemblMetazoa"/>
        </authorList>
    </citation>
    <scope>IDENTIFICATION</scope>
</reference>
<dbReference type="GO" id="GO:0005672">
    <property type="term" value="C:transcription factor TFIIA complex"/>
    <property type="evidence" value="ECO:0007669"/>
    <property type="project" value="InterPro"/>
</dbReference>
<keyword evidence="10" id="KW-1185">Reference proteome</keyword>
<evidence type="ECO:0000256" key="6">
    <source>
        <dbReference type="PIRNR" id="PIRNR009415"/>
    </source>
</evidence>
<dbReference type="Gene3D" id="1.10.287.190">
    <property type="entry name" value="Transcription factor IIA gamma subunit, alpha-helical domain"/>
    <property type="match status" value="1"/>
</dbReference>
<organism evidence="11">
    <name type="scientific">Drosophila rhopaloa</name>
    <name type="common">Fruit fly</name>
    <dbReference type="NCBI Taxonomy" id="1041015"/>
    <lineage>
        <taxon>Eukaryota</taxon>
        <taxon>Metazoa</taxon>
        <taxon>Ecdysozoa</taxon>
        <taxon>Arthropoda</taxon>
        <taxon>Hexapoda</taxon>
        <taxon>Insecta</taxon>
        <taxon>Pterygota</taxon>
        <taxon>Neoptera</taxon>
        <taxon>Endopterygota</taxon>
        <taxon>Diptera</taxon>
        <taxon>Brachycera</taxon>
        <taxon>Muscomorpha</taxon>
        <taxon>Ephydroidea</taxon>
        <taxon>Drosophilidae</taxon>
        <taxon>Drosophila</taxon>
        <taxon>Sophophora</taxon>
    </lineage>
</organism>
<evidence type="ECO:0000259" key="8">
    <source>
        <dbReference type="Pfam" id="PF02751"/>
    </source>
</evidence>
<evidence type="ECO:0000256" key="1">
    <source>
        <dbReference type="ARBA" id="ARBA00004123"/>
    </source>
</evidence>
<dbReference type="OrthoDB" id="586585at2759"/>
<proteinExistence type="inferred from homology"/>
<sequence>MSYKHYRATTLGIMLRETLNELIMCGHINPDLADTVLIKYDESINEALSKRVTAKVNFRADKLMNYRHCDNVWTLILKDVEFREGPMVLKVDSVKVVACIGLTD</sequence>
<evidence type="ECO:0000259" key="7">
    <source>
        <dbReference type="Pfam" id="PF02268"/>
    </source>
</evidence>